<proteinExistence type="predicted"/>
<evidence type="ECO:0000256" key="2">
    <source>
        <dbReference type="ARBA" id="ARBA00022692"/>
    </source>
</evidence>
<dbReference type="Pfam" id="PF26002">
    <property type="entry name" value="Beta-barrel_AprE"/>
    <property type="match status" value="1"/>
</dbReference>
<dbReference type="RefSeq" id="WP_073179409.1">
    <property type="nucleotide sequence ID" value="NZ_FQWL01000003.1"/>
</dbReference>
<gene>
    <name evidence="7" type="ORF">SAMN04488116_2180</name>
</gene>
<keyword evidence="2 5" id="KW-0812">Transmembrane</keyword>
<evidence type="ECO:0000256" key="1">
    <source>
        <dbReference type="ARBA" id="ARBA00004167"/>
    </source>
</evidence>
<dbReference type="PANTHER" id="PTHR30386:SF26">
    <property type="entry name" value="TRANSPORT PROTEIN COMB"/>
    <property type="match status" value="1"/>
</dbReference>
<dbReference type="InterPro" id="IPR058982">
    <property type="entry name" value="Beta-barrel_AprE"/>
</dbReference>
<dbReference type="EMBL" id="FQWL01000003">
    <property type="protein sequence ID" value="SHG70439.1"/>
    <property type="molecule type" value="Genomic_DNA"/>
</dbReference>
<name>A0A1M5M0I2_9FLAO</name>
<organism evidence="7 8">
    <name type="scientific">Flagellimonas flava</name>
    <dbReference type="NCBI Taxonomy" id="570519"/>
    <lineage>
        <taxon>Bacteria</taxon>
        <taxon>Pseudomonadati</taxon>
        <taxon>Bacteroidota</taxon>
        <taxon>Flavobacteriia</taxon>
        <taxon>Flavobacteriales</taxon>
        <taxon>Flavobacteriaceae</taxon>
        <taxon>Flagellimonas</taxon>
    </lineage>
</organism>
<reference evidence="8" key="1">
    <citation type="submission" date="2016-11" db="EMBL/GenBank/DDBJ databases">
        <authorList>
            <person name="Varghese N."/>
            <person name="Submissions S."/>
        </authorList>
    </citation>
    <scope>NUCLEOTIDE SEQUENCE [LARGE SCALE GENOMIC DNA]</scope>
    <source>
        <strain evidence="8">DSM 22638</strain>
    </source>
</reference>
<dbReference type="PANTHER" id="PTHR30386">
    <property type="entry name" value="MEMBRANE FUSION SUBUNIT OF EMRAB-TOLC MULTIDRUG EFFLUX PUMP"/>
    <property type="match status" value="1"/>
</dbReference>
<protein>
    <submittedName>
        <fullName evidence="7">Multidrug resistance efflux pump</fullName>
    </submittedName>
</protein>
<keyword evidence="8" id="KW-1185">Reference proteome</keyword>
<comment type="subcellular location">
    <subcellularLocation>
        <location evidence="1">Membrane</location>
        <topology evidence="1">Single-pass membrane protein</topology>
    </subcellularLocation>
</comment>
<dbReference type="STRING" id="570519.SAMN04488116_2180"/>
<dbReference type="Proteomes" id="UP000184532">
    <property type="component" value="Unassembled WGS sequence"/>
</dbReference>
<feature type="transmembrane region" description="Helical" evidence="5">
    <location>
        <begin position="28"/>
        <end position="53"/>
    </location>
</feature>
<evidence type="ECO:0000313" key="7">
    <source>
        <dbReference type="EMBL" id="SHG70439.1"/>
    </source>
</evidence>
<evidence type="ECO:0000256" key="4">
    <source>
        <dbReference type="ARBA" id="ARBA00023136"/>
    </source>
</evidence>
<dbReference type="GO" id="GO:0016020">
    <property type="term" value="C:membrane"/>
    <property type="evidence" value="ECO:0007669"/>
    <property type="project" value="UniProtKB-SubCell"/>
</dbReference>
<dbReference type="OrthoDB" id="7057889at2"/>
<evidence type="ECO:0000256" key="3">
    <source>
        <dbReference type="ARBA" id="ARBA00022989"/>
    </source>
</evidence>
<dbReference type="InterPro" id="IPR050739">
    <property type="entry name" value="MFP"/>
</dbReference>
<feature type="domain" description="AprE-like beta-barrel" evidence="6">
    <location>
        <begin position="336"/>
        <end position="416"/>
    </location>
</feature>
<sequence>MEQSSRHMDNWDERSDQVREILGKAPNWVIRFGTTVIFVIFLLLLFATSIISYNDIIPAQIIVTSKNPPVHLKSKSSGKLANIFVEPGQFVIKDQRLGEIENTANIEDIYYLLEKTKNLGQPMAHLDSLKAVFPPHLEVGEVQSAYGDFITRYQDYILYNSLTPNKKESAVISKQLMEQKFLLAKQQEQLLLIQEDLKLSNIALDRSKRLFEKGVISKAEHEGNQRKFLLDKQQYEGFRTGISNTQIAIASFNNLLTKSNIEGMELKNSHIQQLEKAHQNLINSIMQWEHKYIFKSPITGKVTVFDIWNKYQNVSIGQTVFTVVPRDNLDGFIGRVTLPIQNSGKVRSGQRVIVKLDNYPFQEWGSLEGKVQNISEVPKQDGQTLYTLYIEIKSLTTSFDKKINFRQEMQGTAEVVVEELSILQRIFYHLRKTFSR</sequence>
<evidence type="ECO:0000313" key="8">
    <source>
        <dbReference type="Proteomes" id="UP000184532"/>
    </source>
</evidence>
<dbReference type="AlphaFoldDB" id="A0A1M5M0I2"/>
<evidence type="ECO:0000259" key="6">
    <source>
        <dbReference type="Pfam" id="PF26002"/>
    </source>
</evidence>
<dbReference type="Gene3D" id="2.40.30.170">
    <property type="match status" value="1"/>
</dbReference>
<keyword evidence="3 5" id="KW-1133">Transmembrane helix</keyword>
<keyword evidence="4 5" id="KW-0472">Membrane</keyword>
<evidence type="ECO:0000256" key="5">
    <source>
        <dbReference type="SAM" id="Phobius"/>
    </source>
</evidence>
<accession>A0A1M5M0I2</accession>